<dbReference type="GO" id="GO:0003723">
    <property type="term" value="F:RNA binding"/>
    <property type="evidence" value="ECO:0007669"/>
    <property type="project" value="TreeGrafter"/>
</dbReference>
<dbReference type="Proteomes" id="UP001222932">
    <property type="component" value="Unassembled WGS sequence"/>
</dbReference>
<evidence type="ECO:0000256" key="1">
    <source>
        <dbReference type="ARBA" id="ARBA00004123"/>
    </source>
</evidence>
<comment type="caution">
    <text evidence="7">The sequence shown here is derived from an EMBL/GenBank/DDBJ whole genome shotgun (WGS) entry which is preliminary data.</text>
</comment>
<evidence type="ECO:0000259" key="6">
    <source>
        <dbReference type="Pfam" id="PF15459"/>
    </source>
</evidence>
<feature type="compositionally biased region" description="Basic and acidic residues" evidence="4">
    <location>
        <begin position="142"/>
        <end position="166"/>
    </location>
</feature>
<feature type="domain" description="Ribosomal RNA-processing protein 14 N-terminal" evidence="6">
    <location>
        <begin position="16"/>
        <end position="73"/>
    </location>
</feature>
<evidence type="ECO:0000259" key="5">
    <source>
        <dbReference type="Pfam" id="PF04935"/>
    </source>
</evidence>
<keyword evidence="3" id="KW-0539">Nucleus</keyword>
<feature type="compositionally biased region" description="Basic and acidic residues" evidence="4">
    <location>
        <begin position="338"/>
        <end position="350"/>
    </location>
</feature>
<feature type="compositionally biased region" description="Basic and acidic residues" evidence="4">
    <location>
        <begin position="280"/>
        <end position="300"/>
    </location>
</feature>
<feature type="region of interest" description="Disordered" evidence="4">
    <location>
        <begin position="121"/>
        <end position="179"/>
    </location>
</feature>
<gene>
    <name evidence="7" type="ORF">CspeluHIS016_0702970</name>
</gene>
<organism evidence="7 8">
    <name type="scientific">Cutaneotrichosporon spelunceum</name>
    <dbReference type="NCBI Taxonomy" id="1672016"/>
    <lineage>
        <taxon>Eukaryota</taxon>
        <taxon>Fungi</taxon>
        <taxon>Dikarya</taxon>
        <taxon>Basidiomycota</taxon>
        <taxon>Agaricomycotina</taxon>
        <taxon>Tremellomycetes</taxon>
        <taxon>Trichosporonales</taxon>
        <taxon>Trichosporonaceae</taxon>
        <taxon>Cutaneotrichosporon</taxon>
    </lineage>
</organism>
<dbReference type="Pfam" id="PF04935">
    <property type="entry name" value="SURF6"/>
    <property type="match status" value="1"/>
</dbReference>
<proteinExistence type="inferred from homology"/>
<dbReference type="AlphaFoldDB" id="A0AAD3TYM2"/>
<dbReference type="GO" id="GO:0005730">
    <property type="term" value="C:nucleolus"/>
    <property type="evidence" value="ECO:0007669"/>
    <property type="project" value="TreeGrafter"/>
</dbReference>
<evidence type="ECO:0000256" key="2">
    <source>
        <dbReference type="ARBA" id="ARBA00005904"/>
    </source>
</evidence>
<dbReference type="PANTHER" id="PTHR14369:SF0">
    <property type="entry name" value="SURFEIT LOCUS PROTEIN 6"/>
    <property type="match status" value="1"/>
</dbReference>
<reference evidence="7" key="2">
    <citation type="submission" date="2023-06" db="EMBL/GenBank/DDBJ databases">
        <authorList>
            <person name="Kobayashi Y."/>
            <person name="Kayamori A."/>
            <person name="Aoki K."/>
            <person name="Shiwa Y."/>
            <person name="Fujita N."/>
            <person name="Sugita T."/>
            <person name="Iwasaki W."/>
            <person name="Tanaka N."/>
            <person name="Takashima M."/>
        </authorList>
    </citation>
    <scope>NUCLEOTIDE SEQUENCE</scope>
    <source>
        <strain evidence="7">HIS016</strain>
    </source>
</reference>
<feature type="region of interest" description="Disordered" evidence="4">
    <location>
        <begin position="264"/>
        <end position="368"/>
    </location>
</feature>
<evidence type="ECO:0008006" key="9">
    <source>
        <dbReference type="Google" id="ProtNLM"/>
    </source>
</evidence>
<dbReference type="GO" id="GO:0003677">
    <property type="term" value="F:DNA binding"/>
    <property type="evidence" value="ECO:0007669"/>
    <property type="project" value="TreeGrafter"/>
</dbReference>
<dbReference type="InterPro" id="IPR029190">
    <property type="entry name" value="Rrp14/SURF6_C"/>
</dbReference>
<dbReference type="EMBL" id="BTCM01000007">
    <property type="protein sequence ID" value="GMK59282.1"/>
    <property type="molecule type" value="Genomic_DNA"/>
</dbReference>
<dbReference type="Pfam" id="PF15459">
    <property type="entry name" value="RRP14"/>
    <property type="match status" value="1"/>
</dbReference>
<dbReference type="GO" id="GO:0042273">
    <property type="term" value="P:ribosomal large subunit biogenesis"/>
    <property type="evidence" value="ECO:0007669"/>
    <property type="project" value="TreeGrafter"/>
</dbReference>
<evidence type="ECO:0000313" key="8">
    <source>
        <dbReference type="Proteomes" id="UP001222932"/>
    </source>
</evidence>
<protein>
    <recommendedName>
        <fullName evidence="9">SURF6-domain-containing protein</fullName>
    </recommendedName>
</protein>
<reference evidence="7" key="1">
    <citation type="journal article" date="2023" name="BMC Genomics">
        <title>Chromosome-level genome assemblies of Cutaneotrichosporon spp. (Trichosporonales, Basidiomycota) reveal imbalanced evolution between nucleotide sequences and chromosome synteny.</title>
        <authorList>
            <person name="Kobayashi Y."/>
            <person name="Kayamori A."/>
            <person name="Aoki K."/>
            <person name="Shiwa Y."/>
            <person name="Matsutani M."/>
            <person name="Fujita N."/>
            <person name="Sugita T."/>
            <person name="Iwasaki W."/>
            <person name="Tanaka N."/>
            <person name="Takashima M."/>
        </authorList>
    </citation>
    <scope>NUCLEOTIDE SEQUENCE</scope>
    <source>
        <strain evidence="7">HIS016</strain>
    </source>
</reference>
<feature type="region of interest" description="Disordered" evidence="4">
    <location>
        <begin position="40"/>
        <end position="82"/>
    </location>
</feature>
<evidence type="ECO:0000313" key="7">
    <source>
        <dbReference type="EMBL" id="GMK59282.1"/>
    </source>
</evidence>
<comment type="subcellular location">
    <subcellularLocation>
        <location evidence="1">Nucleus</location>
    </subcellularLocation>
</comment>
<dbReference type="PANTHER" id="PTHR14369">
    <property type="entry name" value="SURFEIT LOCUS PROTEIN 6"/>
    <property type="match status" value="1"/>
</dbReference>
<dbReference type="InterPro" id="IPR007019">
    <property type="entry name" value="SURF6"/>
</dbReference>
<dbReference type="InterPro" id="IPR029188">
    <property type="entry name" value="Rrp14_N"/>
</dbReference>
<name>A0AAD3TYM2_9TREE</name>
<keyword evidence="8" id="KW-1185">Reference proteome</keyword>
<feature type="domain" description="Ribosomal RNA-processing protein 14/surfeit locus protein 6 C-terminal" evidence="5">
    <location>
        <begin position="138"/>
        <end position="314"/>
    </location>
</feature>
<evidence type="ECO:0000256" key="3">
    <source>
        <dbReference type="ARBA" id="ARBA00023242"/>
    </source>
</evidence>
<accession>A0AAD3TYM2</accession>
<evidence type="ECO:0000256" key="4">
    <source>
        <dbReference type="SAM" id="MobiDB-lite"/>
    </source>
</evidence>
<dbReference type="GO" id="GO:0042274">
    <property type="term" value="P:ribosomal small subunit biogenesis"/>
    <property type="evidence" value="ECO:0007669"/>
    <property type="project" value="TreeGrafter"/>
</dbReference>
<sequence>MATTTTARDPSLVSALSERNVTFATLLSLIPQQYYVGPSEEQLDSRWMKNKKRKTGDEIKEHKRRAKQEKLDPSNLSATVDDTPATEVEVAVASSLPAPLPPAASITDLRERMREKLDRFKRDRGFDDPQSRDALEAAARQRRGEMRDRRRKERKDAIRRQREEVNAKPAKTQLIVPEARREVGAADDVILPSVALPSSKTVKAPLKKLANPSQALAHLEKHNARIAQLPDEKRRAALDRDLWAKAEARAAGTKIADEEKVLKKAVKREEKRKSKSGKAWNERKVQLERSEAAKIAKRNDNLASRAEGKRNKRLGIKSKDPKKGKGTPGFGGKKGGKGGRDREGRDDKGKGGKGMGGKDKKARAGAKA</sequence>
<feature type="compositionally biased region" description="Basic and acidic residues" evidence="4">
    <location>
        <begin position="121"/>
        <end position="135"/>
    </location>
</feature>
<comment type="similarity">
    <text evidence="2">Belongs to the SURF6 family.</text>
</comment>